<protein>
    <recommendedName>
        <fullName evidence="5">Peptidase M20 dimerisation domain-containing protein</fullName>
    </recommendedName>
</protein>
<keyword evidence="4" id="KW-0378">Hydrolase</keyword>
<dbReference type="PANTHER" id="PTHR43270:SF4">
    <property type="entry name" value="CARNOSINE DIPEPTIDASE 2, ISOFORM A"/>
    <property type="match status" value="1"/>
</dbReference>
<evidence type="ECO:0000313" key="7">
    <source>
        <dbReference type="Proteomes" id="UP001075354"/>
    </source>
</evidence>
<evidence type="ECO:0000259" key="5">
    <source>
        <dbReference type="Pfam" id="PF07687"/>
    </source>
</evidence>
<dbReference type="PANTHER" id="PTHR43270">
    <property type="entry name" value="BETA-ALA-HIS DIPEPTIDASE"/>
    <property type="match status" value="1"/>
</dbReference>
<dbReference type="Pfam" id="PF07687">
    <property type="entry name" value="M20_dimer"/>
    <property type="match status" value="1"/>
</dbReference>
<comment type="similarity">
    <text evidence="1">Belongs to the peptidase M20A family.</text>
</comment>
<evidence type="ECO:0000313" key="6">
    <source>
        <dbReference type="EMBL" id="KAJ1525472.1"/>
    </source>
</evidence>
<keyword evidence="7" id="KW-1185">Reference proteome</keyword>
<dbReference type="GO" id="GO:0006508">
    <property type="term" value="P:proteolysis"/>
    <property type="evidence" value="ECO:0007669"/>
    <property type="project" value="UniProtKB-KW"/>
</dbReference>
<sequence length="469" mass="51857">MLLLRYIDKHKEEYISILGEAVGIQSVSASPAKRDETLRMVKWTAEKLEKMGASLNLLDIGNQTLPDGNQIKLPPVIMGSIGNDSSKKTVCIYGHLDVQPAAIEDGWETDPFVLARKGNELFGRGASDDKGPVLAFIHAIEALLNSEAGLPVNVKFIFESMEESGSKELDDLLNKNKYFFRNVDYVCISDNTWLGKTKPCVTYGVRGLSYFAMEVKCSSRDLHSGIYGGSVYEAMPDLIYMLNTLTDGNGSIAIPGIMDDVRPLSEEEEHLYQDIDFDVAAYQAYINATVLRHNGNKTKILMARARYPALSIHGIEGAFSDPGEKTVIPGKVRGKFSIRSVPDQTPEKISNLVIDFLNKKWEERGSPNIFRVDALSNGRPWLSDTSSPNYQAAIKATEHVYRMKPDLTREGGSIPVTLTLQEVSGKTVVHLPVGASDDGAHSQNEKINIRNYIEGTKLLGAYLYECSRV</sequence>
<dbReference type="InterPro" id="IPR001261">
    <property type="entry name" value="ArgE/DapE_CS"/>
</dbReference>
<reference evidence="6" key="1">
    <citation type="submission" date="2022-12" db="EMBL/GenBank/DDBJ databases">
        <title>Chromosome-level genome assembly of the bean flower thrips Megalurothrips usitatus.</title>
        <authorList>
            <person name="Ma L."/>
            <person name="Liu Q."/>
            <person name="Li H."/>
            <person name="Cai W."/>
        </authorList>
    </citation>
    <scope>NUCLEOTIDE SEQUENCE</scope>
    <source>
        <strain evidence="6">Cailab_2022a</strain>
    </source>
</reference>
<dbReference type="EMBL" id="JAPTSV010000008">
    <property type="protein sequence ID" value="KAJ1525472.1"/>
    <property type="molecule type" value="Genomic_DNA"/>
</dbReference>
<comment type="caution">
    <text evidence="6">The sequence shown here is derived from an EMBL/GenBank/DDBJ whole genome shotgun (WGS) entry which is preliminary data.</text>
</comment>
<evidence type="ECO:0000256" key="2">
    <source>
        <dbReference type="ARBA" id="ARBA00022670"/>
    </source>
</evidence>
<dbReference type="GO" id="GO:0046872">
    <property type="term" value="F:metal ion binding"/>
    <property type="evidence" value="ECO:0007669"/>
    <property type="project" value="UniProtKB-KW"/>
</dbReference>
<dbReference type="InterPro" id="IPR002933">
    <property type="entry name" value="Peptidase_M20"/>
</dbReference>
<evidence type="ECO:0000256" key="3">
    <source>
        <dbReference type="ARBA" id="ARBA00022723"/>
    </source>
</evidence>
<dbReference type="Pfam" id="PF01546">
    <property type="entry name" value="Peptidase_M20"/>
    <property type="match status" value="1"/>
</dbReference>
<dbReference type="GO" id="GO:0008233">
    <property type="term" value="F:peptidase activity"/>
    <property type="evidence" value="ECO:0007669"/>
    <property type="project" value="UniProtKB-KW"/>
</dbReference>
<keyword evidence="3" id="KW-0479">Metal-binding</keyword>
<proteinExistence type="inferred from homology"/>
<feature type="domain" description="Peptidase M20 dimerisation" evidence="5">
    <location>
        <begin position="212"/>
        <end position="363"/>
    </location>
</feature>
<organism evidence="6 7">
    <name type="scientific">Megalurothrips usitatus</name>
    <name type="common">bean blossom thrips</name>
    <dbReference type="NCBI Taxonomy" id="439358"/>
    <lineage>
        <taxon>Eukaryota</taxon>
        <taxon>Metazoa</taxon>
        <taxon>Ecdysozoa</taxon>
        <taxon>Arthropoda</taxon>
        <taxon>Hexapoda</taxon>
        <taxon>Insecta</taxon>
        <taxon>Pterygota</taxon>
        <taxon>Neoptera</taxon>
        <taxon>Paraneoptera</taxon>
        <taxon>Thysanoptera</taxon>
        <taxon>Terebrantia</taxon>
        <taxon>Thripoidea</taxon>
        <taxon>Thripidae</taxon>
        <taxon>Megalurothrips</taxon>
    </lineage>
</organism>
<gene>
    <name evidence="6" type="ORF">ONE63_010282</name>
</gene>
<evidence type="ECO:0000256" key="1">
    <source>
        <dbReference type="ARBA" id="ARBA00006247"/>
    </source>
</evidence>
<dbReference type="PROSITE" id="PS00759">
    <property type="entry name" value="ARGE_DAPE_CPG2_2"/>
    <property type="match status" value="1"/>
</dbReference>
<dbReference type="CDD" id="cd05676">
    <property type="entry name" value="M20_dipept_like_CNDP"/>
    <property type="match status" value="1"/>
</dbReference>
<dbReference type="AlphaFoldDB" id="A0AAV7XIZ6"/>
<dbReference type="InterPro" id="IPR011650">
    <property type="entry name" value="Peptidase_M20_dimer"/>
</dbReference>
<dbReference type="Gene3D" id="3.40.630.10">
    <property type="entry name" value="Zn peptidases"/>
    <property type="match status" value="1"/>
</dbReference>
<keyword evidence="2" id="KW-0645">Protease</keyword>
<evidence type="ECO:0000256" key="4">
    <source>
        <dbReference type="ARBA" id="ARBA00022801"/>
    </source>
</evidence>
<dbReference type="Gene3D" id="3.30.70.360">
    <property type="match status" value="1"/>
</dbReference>
<dbReference type="Proteomes" id="UP001075354">
    <property type="component" value="Chromosome 8"/>
</dbReference>
<dbReference type="SUPFAM" id="SSF53187">
    <property type="entry name" value="Zn-dependent exopeptidases"/>
    <property type="match status" value="1"/>
</dbReference>
<dbReference type="InterPro" id="IPR051458">
    <property type="entry name" value="Cyt/Met_Dipeptidase"/>
</dbReference>
<name>A0AAV7XIZ6_9NEOP</name>
<accession>A0AAV7XIZ6</accession>